<evidence type="ECO:0000313" key="1">
    <source>
        <dbReference type="EMBL" id="RKX71499.1"/>
    </source>
</evidence>
<reference evidence="1 2" key="1">
    <citation type="submission" date="2018-06" db="EMBL/GenBank/DDBJ databases">
        <title>Extensive metabolic versatility and redundancy in microbially diverse, dynamic hydrothermal sediments.</title>
        <authorList>
            <person name="Dombrowski N."/>
            <person name="Teske A."/>
            <person name="Baker B.J."/>
        </authorList>
    </citation>
    <scope>NUCLEOTIDE SEQUENCE [LARGE SCALE GENOMIC DNA]</scope>
    <source>
        <strain evidence="1">B10_G13</strain>
    </source>
</reference>
<name>A0A660SL48_UNCT6</name>
<protein>
    <submittedName>
        <fullName evidence="1">Uncharacterized protein</fullName>
    </submittedName>
</protein>
<evidence type="ECO:0000313" key="2">
    <source>
        <dbReference type="Proteomes" id="UP000271125"/>
    </source>
</evidence>
<comment type="caution">
    <text evidence="1">The sequence shown here is derived from an EMBL/GenBank/DDBJ whole genome shotgun (WGS) entry which is preliminary data.</text>
</comment>
<sequence length="126" mass="14363">MGLQERSRNGKIGDAENKFRKLYISSDDSLIKKHSKEILGNLLTFQSKWETLLELPKDDDDTIYNSIILVEAFSKSPKESYSFPAHSTIIPMGLSLSGCPVIEVEINGHKMKFWAGYRSKKNKYYG</sequence>
<dbReference type="AlphaFoldDB" id="A0A660SL48"/>
<organism evidence="1 2">
    <name type="scientific">candidate division TA06 bacterium</name>
    <dbReference type="NCBI Taxonomy" id="2250710"/>
    <lineage>
        <taxon>Bacteria</taxon>
        <taxon>Bacteria division TA06</taxon>
    </lineage>
</organism>
<proteinExistence type="predicted"/>
<dbReference type="EMBL" id="QNBD01000087">
    <property type="protein sequence ID" value="RKX71499.1"/>
    <property type="molecule type" value="Genomic_DNA"/>
</dbReference>
<dbReference type="Proteomes" id="UP000271125">
    <property type="component" value="Unassembled WGS sequence"/>
</dbReference>
<gene>
    <name evidence="1" type="ORF">DRP43_02410</name>
</gene>
<accession>A0A660SL48</accession>